<comment type="caution">
    <text evidence="1">The sequence shown here is derived from an EMBL/GenBank/DDBJ whole genome shotgun (WGS) entry which is preliminary data.</text>
</comment>
<keyword evidence="2" id="KW-1185">Reference proteome</keyword>
<dbReference type="EMBL" id="JAPMOS010000019">
    <property type="protein sequence ID" value="KAJ4459426.1"/>
    <property type="molecule type" value="Genomic_DNA"/>
</dbReference>
<name>A0ABQ8ULU0_9EUKA</name>
<proteinExistence type="predicted"/>
<protein>
    <submittedName>
        <fullName evidence="1">Uncharacterized protein</fullName>
    </submittedName>
</protein>
<organism evidence="1 2">
    <name type="scientific">Paratrimastix pyriformis</name>
    <dbReference type="NCBI Taxonomy" id="342808"/>
    <lineage>
        <taxon>Eukaryota</taxon>
        <taxon>Metamonada</taxon>
        <taxon>Preaxostyla</taxon>
        <taxon>Paratrimastigidae</taxon>
        <taxon>Paratrimastix</taxon>
    </lineage>
</organism>
<accession>A0ABQ8ULU0</accession>
<gene>
    <name evidence="1" type="ORF">PAPYR_4471</name>
</gene>
<dbReference type="Proteomes" id="UP001141327">
    <property type="component" value="Unassembled WGS sequence"/>
</dbReference>
<sequence>MGADLKFWSFLLSVPLSSRRLLARDHLALAPVFLRFWCPMHPFVGPVPFVTAALRLGAKPNADIPRENQ</sequence>
<reference evidence="1" key="1">
    <citation type="journal article" date="2022" name="bioRxiv">
        <title>Genomics of Preaxostyla Flagellates Illuminates Evolutionary Transitions and the Path Towards Mitochondrial Loss.</title>
        <authorList>
            <person name="Novak L.V.F."/>
            <person name="Treitli S.C."/>
            <person name="Pyrih J."/>
            <person name="Halakuc P."/>
            <person name="Pipaliya S.V."/>
            <person name="Vacek V."/>
            <person name="Brzon O."/>
            <person name="Soukal P."/>
            <person name="Eme L."/>
            <person name="Dacks J.B."/>
            <person name="Karnkowska A."/>
            <person name="Elias M."/>
            <person name="Hampl V."/>
        </authorList>
    </citation>
    <scope>NUCLEOTIDE SEQUENCE</scope>
    <source>
        <strain evidence="1">RCP-MX</strain>
    </source>
</reference>
<evidence type="ECO:0000313" key="2">
    <source>
        <dbReference type="Proteomes" id="UP001141327"/>
    </source>
</evidence>
<evidence type="ECO:0000313" key="1">
    <source>
        <dbReference type="EMBL" id="KAJ4459426.1"/>
    </source>
</evidence>